<accession>A0ABT5A715</accession>
<dbReference type="Proteomes" id="UP001212123">
    <property type="component" value="Unassembled WGS sequence"/>
</dbReference>
<protein>
    <recommendedName>
        <fullName evidence="3">Transposase</fullName>
    </recommendedName>
</protein>
<keyword evidence="2" id="KW-1185">Reference proteome</keyword>
<comment type="caution">
    <text evidence="1">The sequence shown here is derived from an EMBL/GenBank/DDBJ whole genome shotgun (WGS) entry which is preliminary data.</text>
</comment>
<gene>
    <name evidence="1" type="ORF">PN492_14415</name>
</gene>
<evidence type="ECO:0008006" key="3">
    <source>
        <dbReference type="Google" id="ProtNLM"/>
    </source>
</evidence>
<dbReference type="EMBL" id="JAQMTU010000087">
    <property type="protein sequence ID" value="MDB9487726.1"/>
    <property type="molecule type" value="Genomic_DNA"/>
</dbReference>
<evidence type="ECO:0000313" key="2">
    <source>
        <dbReference type="Proteomes" id="UP001212123"/>
    </source>
</evidence>
<reference evidence="1 2" key="1">
    <citation type="submission" date="2023-01" db="EMBL/GenBank/DDBJ databases">
        <title>Genomes from the Australian National Cyanobacteria Reference Collection.</title>
        <authorList>
            <person name="Willis A."/>
            <person name="Lee E.M.F."/>
        </authorList>
    </citation>
    <scope>NUCLEOTIDE SEQUENCE [LARGE SCALE GENOMIC DNA]</scope>
    <source>
        <strain evidence="1 2">CS-537/01</strain>
    </source>
</reference>
<sequence>NISHDKINYYLKNAKLTPRLLWDNVKDVIMTDDNGYVIFDDSILDKSITYAGVTKRMIACSQGFSPDKRLDSVSKIGL</sequence>
<organism evidence="1 2">
    <name type="scientific">Dolichospermum circinale CS-537/01</name>
    <dbReference type="NCBI Taxonomy" id="3021739"/>
    <lineage>
        <taxon>Bacteria</taxon>
        <taxon>Bacillati</taxon>
        <taxon>Cyanobacteriota</taxon>
        <taxon>Cyanophyceae</taxon>
        <taxon>Nostocales</taxon>
        <taxon>Aphanizomenonaceae</taxon>
        <taxon>Dolichospermum</taxon>
        <taxon>Dolichospermum circinale</taxon>
    </lineage>
</organism>
<feature type="non-terminal residue" evidence="1">
    <location>
        <position position="1"/>
    </location>
</feature>
<evidence type="ECO:0000313" key="1">
    <source>
        <dbReference type="EMBL" id="MDB9487726.1"/>
    </source>
</evidence>
<proteinExistence type="predicted"/>
<name>A0ABT5A715_9CYAN</name>